<comment type="similarity">
    <text evidence="1 3">Belongs to the 14-3-3 family.</text>
</comment>
<dbReference type="GO" id="GO:0003676">
    <property type="term" value="F:nucleic acid binding"/>
    <property type="evidence" value="ECO:0007669"/>
    <property type="project" value="InterPro"/>
</dbReference>
<dbReference type="PANTHER" id="PTHR18860">
    <property type="entry name" value="14-3-3 PROTEIN"/>
    <property type="match status" value="1"/>
</dbReference>
<name>A0A9P6U7M9_9FUNG</name>
<dbReference type="OrthoDB" id="10260625at2759"/>
<keyword evidence="2" id="KW-0862">Zinc</keyword>
<dbReference type="SMART" id="SM00343">
    <property type="entry name" value="ZnF_C2HC"/>
    <property type="match status" value="6"/>
</dbReference>
<protein>
    <submittedName>
        <fullName evidence="5">14-3-3 protein</fullName>
    </submittedName>
</protein>
<dbReference type="PRINTS" id="PR00305">
    <property type="entry name" value="1433ZETA"/>
</dbReference>
<dbReference type="SUPFAM" id="SSF48445">
    <property type="entry name" value="14-3-3 protein"/>
    <property type="match status" value="1"/>
</dbReference>
<dbReference type="CDD" id="cd11309">
    <property type="entry name" value="14-3-3_fungi"/>
    <property type="match status" value="1"/>
</dbReference>
<dbReference type="GO" id="GO:0008270">
    <property type="term" value="F:zinc ion binding"/>
    <property type="evidence" value="ECO:0007669"/>
    <property type="project" value="UniProtKB-KW"/>
</dbReference>
<evidence type="ECO:0000313" key="6">
    <source>
        <dbReference type="Proteomes" id="UP000726737"/>
    </source>
</evidence>
<evidence type="ECO:0000256" key="2">
    <source>
        <dbReference type="PROSITE-ProRule" id="PRU00047"/>
    </source>
</evidence>
<keyword evidence="6" id="KW-1185">Reference proteome</keyword>
<dbReference type="EMBL" id="JAAAJA010000081">
    <property type="protein sequence ID" value="KAG0263143.1"/>
    <property type="molecule type" value="Genomic_DNA"/>
</dbReference>
<dbReference type="InterPro" id="IPR000308">
    <property type="entry name" value="14-3-3"/>
</dbReference>
<evidence type="ECO:0000256" key="1">
    <source>
        <dbReference type="ARBA" id="ARBA00006141"/>
    </source>
</evidence>
<dbReference type="FunFam" id="4.10.60.10:FF:000085">
    <property type="entry name" value="Zinc knuckle nucleic acid binding protein, putative"/>
    <property type="match status" value="1"/>
</dbReference>
<keyword evidence="2" id="KW-0863">Zinc-finger</keyword>
<dbReference type="Gene3D" id="4.10.60.10">
    <property type="entry name" value="Zinc finger, CCHC-type"/>
    <property type="match status" value="4"/>
</dbReference>
<dbReference type="Pfam" id="PF00098">
    <property type="entry name" value="zf-CCHC"/>
    <property type="match status" value="4"/>
</dbReference>
<proteinExistence type="inferred from homology"/>
<reference evidence="5" key="1">
    <citation type="journal article" date="2020" name="Fungal Divers.">
        <title>Resolving the Mortierellaceae phylogeny through synthesis of multi-gene phylogenetics and phylogenomics.</title>
        <authorList>
            <person name="Vandepol N."/>
            <person name="Liber J."/>
            <person name="Desiro A."/>
            <person name="Na H."/>
            <person name="Kennedy M."/>
            <person name="Barry K."/>
            <person name="Grigoriev I.V."/>
            <person name="Miller A.N."/>
            <person name="O'Donnell K."/>
            <person name="Stajich J.E."/>
            <person name="Bonito G."/>
        </authorList>
    </citation>
    <scope>NUCLEOTIDE SEQUENCE</scope>
    <source>
        <strain evidence="5">KOD948</strain>
    </source>
</reference>
<feature type="domain" description="CCHC-type" evidence="4">
    <location>
        <begin position="280"/>
        <end position="295"/>
    </location>
</feature>
<dbReference type="Gene3D" id="1.20.190.20">
    <property type="entry name" value="14-3-3 domain"/>
    <property type="match status" value="1"/>
</dbReference>
<dbReference type="InterPro" id="IPR036815">
    <property type="entry name" value="14-3-3_dom_sf"/>
</dbReference>
<gene>
    <name evidence="5" type="primary">BMH1_1</name>
    <name evidence="5" type="ORF">BG011_009245</name>
</gene>
<evidence type="ECO:0000259" key="4">
    <source>
        <dbReference type="PROSITE" id="PS50158"/>
    </source>
</evidence>
<feature type="domain" description="CCHC-type" evidence="4">
    <location>
        <begin position="308"/>
        <end position="324"/>
    </location>
</feature>
<dbReference type="FunFam" id="1.20.190.20:FF:000002">
    <property type="entry name" value="14-3-3 protein epsilon"/>
    <property type="match status" value="1"/>
</dbReference>
<dbReference type="FunFam" id="4.10.60.10:FF:000016">
    <property type="entry name" value="Cellular nucleic acid-binding protein"/>
    <property type="match status" value="1"/>
</dbReference>
<evidence type="ECO:0000256" key="3">
    <source>
        <dbReference type="RuleBase" id="RU003466"/>
    </source>
</evidence>
<dbReference type="PROSITE" id="PS00797">
    <property type="entry name" value="1433_2"/>
    <property type="match status" value="1"/>
</dbReference>
<dbReference type="SUPFAM" id="SSF57756">
    <property type="entry name" value="Retrovirus zinc finger-like domains"/>
    <property type="match status" value="2"/>
</dbReference>
<dbReference type="Proteomes" id="UP000726737">
    <property type="component" value="Unassembled WGS sequence"/>
</dbReference>
<feature type="domain" description="CCHC-type" evidence="4">
    <location>
        <begin position="376"/>
        <end position="392"/>
    </location>
</feature>
<dbReference type="PROSITE" id="PS00796">
    <property type="entry name" value="1433_1"/>
    <property type="match status" value="1"/>
</dbReference>
<dbReference type="Pfam" id="PF00244">
    <property type="entry name" value="14-3-3"/>
    <property type="match status" value="1"/>
</dbReference>
<keyword evidence="2" id="KW-0479">Metal-binding</keyword>
<feature type="domain" description="CCHC-type" evidence="4">
    <location>
        <begin position="256"/>
        <end position="270"/>
    </location>
</feature>
<dbReference type="InterPro" id="IPR023410">
    <property type="entry name" value="14-3-3_domain"/>
</dbReference>
<accession>A0A9P6U7M9</accession>
<evidence type="ECO:0000313" key="5">
    <source>
        <dbReference type="EMBL" id="KAG0263143.1"/>
    </source>
</evidence>
<dbReference type="InterPro" id="IPR036875">
    <property type="entry name" value="Znf_CCHC_sf"/>
</dbReference>
<dbReference type="InterPro" id="IPR023409">
    <property type="entry name" value="14-3-3_CS"/>
</dbReference>
<feature type="domain" description="CCHC-type" evidence="4">
    <location>
        <begin position="399"/>
        <end position="414"/>
    </location>
</feature>
<comment type="caution">
    <text evidence="5">The sequence shown here is derived from an EMBL/GenBank/DDBJ whole genome shotgun (WGS) entry which is preliminary data.</text>
</comment>
<dbReference type="SMART" id="SM00101">
    <property type="entry name" value="14_3_3"/>
    <property type="match status" value="1"/>
</dbReference>
<sequence length="415" mass="46100">MADSSLSRDDHVYLAKLAEQAERYEEMVKNMKDVASVDKELSVEERNLLSVAYKNVIGARRASWRIVSSIEQKEESKGSDANVAMIKTYRSKIEEELAEICQDILDVLEKHLIPHAELGESKVFYHKMKGDYHRYLAEFATGDKRKEAADKSLEAYKAASDVAITELPPTHPIRLGLALNFSVFYYEILNSPDRACHLAKQAFDDAIAELDTLSEESYKDSTLIMQLLRDNLTLWTSDMQDVGHIANVCTEPERLCYNCKQSGHESNLCPMPRTTDSKQCYSCGGVGHIQADCPSIRVARNAGGVAGRCHNCGMFGHIARYCRNQPRYSGPPPPRNFGGNMGGGRANGGASNGRIVCYKCGGLNHFSRDCKANSVKCYNCNGFGHLSRDCPEGPKAQVCYKCQQEGHISRDCTQA</sequence>
<dbReference type="InterPro" id="IPR001878">
    <property type="entry name" value="Znf_CCHC"/>
</dbReference>
<organism evidence="5 6">
    <name type="scientific">Mortierella polycephala</name>
    <dbReference type="NCBI Taxonomy" id="41804"/>
    <lineage>
        <taxon>Eukaryota</taxon>
        <taxon>Fungi</taxon>
        <taxon>Fungi incertae sedis</taxon>
        <taxon>Mucoromycota</taxon>
        <taxon>Mortierellomycotina</taxon>
        <taxon>Mortierellomycetes</taxon>
        <taxon>Mortierellales</taxon>
        <taxon>Mortierellaceae</taxon>
        <taxon>Mortierella</taxon>
    </lineage>
</organism>
<dbReference type="AlphaFoldDB" id="A0A9P6U7M9"/>
<dbReference type="PROSITE" id="PS50158">
    <property type="entry name" value="ZF_CCHC"/>
    <property type="match status" value="6"/>
</dbReference>
<feature type="domain" description="CCHC-type" evidence="4">
    <location>
        <begin position="357"/>
        <end position="371"/>
    </location>
</feature>